<keyword evidence="2" id="KW-1185">Reference proteome</keyword>
<evidence type="ECO:0000313" key="2">
    <source>
        <dbReference type="Proteomes" id="UP001176941"/>
    </source>
</evidence>
<dbReference type="Proteomes" id="UP001176941">
    <property type="component" value="Chromosome 6"/>
</dbReference>
<name>A0ABN8ZSD9_RANTA</name>
<evidence type="ECO:0000313" key="1">
    <source>
        <dbReference type="EMBL" id="CAI9176709.1"/>
    </source>
</evidence>
<reference evidence="1" key="1">
    <citation type="submission" date="2023-04" db="EMBL/GenBank/DDBJ databases">
        <authorList>
            <consortium name="ELIXIR-Norway"/>
        </authorList>
    </citation>
    <scope>NUCLEOTIDE SEQUENCE [LARGE SCALE GENOMIC DNA]</scope>
</reference>
<accession>A0ABN8ZSD9</accession>
<gene>
    <name evidence="1" type="ORF">MRATA1EN1_LOCUS25671</name>
</gene>
<protein>
    <submittedName>
        <fullName evidence="1">Uncharacterized protein</fullName>
    </submittedName>
</protein>
<dbReference type="EMBL" id="OX459942">
    <property type="protein sequence ID" value="CAI9176709.1"/>
    <property type="molecule type" value="Genomic_DNA"/>
</dbReference>
<sequence>MTGTGGHMALISHSSTSCALGLESVVPYKRLLYRSASDLEFPILARFFPFFPRKGKLKGPLPGSSSTWLCSIQRPLCPASSWDSGHFLPSPRVVTVAGVSGCHFSDAFI</sequence>
<organism evidence="1 2">
    <name type="scientific">Rangifer tarandus platyrhynchus</name>
    <name type="common">Svalbard reindeer</name>
    <dbReference type="NCBI Taxonomy" id="3082113"/>
    <lineage>
        <taxon>Eukaryota</taxon>
        <taxon>Metazoa</taxon>
        <taxon>Chordata</taxon>
        <taxon>Craniata</taxon>
        <taxon>Vertebrata</taxon>
        <taxon>Euteleostomi</taxon>
        <taxon>Mammalia</taxon>
        <taxon>Eutheria</taxon>
        <taxon>Laurasiatheria</taxon>
        <taxon>Artiodactyla</taxon>
        <taxon>Ruminantia</taxon>
        <taxon>Pecora</taxon>
        <taxon>Cervidae</taxon>
        <taxon>Odocoileinae</taxon>
        <taxon>Rangifer</taxon>
    </lineage>
</organism>
<proteinExistence type="predicted"/>